<dbReference type="InterPro" id="IPR003012">
    <property type="entry name" value="Tet_transcr_reg_TetR"/>
</dbReference>
<dbReference type="GO" id="GO:0045892">
    <property type="term" value="P:negative regulation of DNA-templated transcription"/>
    <property type="evidence" value="ECO:0007669"/>
    <property type="project" value="InterPro"/>
</dbReference>
<organism evidence="7 8">
    <name type="scientific">Nocardioides cavernaquae</name>
    <dbReference type="NCBI Taxonomy" id="2321396"/>
    <lineage>
        <taxon>Bacteria</taxon>
        <taxon>Bacillati</taxon>
        <taxon>Actinomycetota</taxon>
        <taxon>Actinomycetes</taxon>
        <taxon>Propionibacteriales</taxon>
        <taxon>Nocardioidaceae</taxon>
        <taxon>Nocardioides</taxon>
    </lineage>
</organism>
<dbReference type="Proteomes" id="UP000276542">
    <property type="component" value="Unassembled WGS sequence"/>
</dbReference>
<dbReference type="OrthoDB" id="3819648at2"/>
<comment type="caution">
    <text evidence="7">The sequence shown here is derived from an EMBL/GenBank/DDBJ whole genome shotgun (WGS) entry which is preliminary data.</text>
</comment>
<keyword evidence="4" id="KW-0804">Transcription</keyword>
<gene>
    <name evidence="7" type="ORF">D4739_01305</name>
</gene>
<evidence type="ECO:0000256" key="4">
    <source>
        <dbReference type="ARBA" id="ARBA00023163"/>
    </source>
</evidence>
<dbReference type="InterPro" id="IPR009057">
    <property type="entry name" value="Homeodomain-like_sf"/>
</dbReference>
<sequence>MTTATRYRRTDVVDRAIVLLGAVGLDGLSMRRLASDLGVQPSALYHHFAGKQELLGAVADEILARGRRPNELVSWQAELGLVCVELRDIMLEHRDGAALVSMVRALGAGAEEPIRRMAGALAFAGADAELARVGAHTLFHFVFGHVADEQAHRAAAVASGGVAPAGTDFAVGLGLILDGLGARLVS</sequence>
<dbReference type="Gene3D" id="1.10.10.60">
    <property type="entry name" value="Homeodomain-like"/>
    <property type="match status" value="1"/>
</dbReference>
<protein>
    <submittedName>
        <fullName evidence="7">TetR family transcriptional regulator</fullName>
    </submittedName>
</protein>
<feature type="domain" description="HTH tetR-type" evidence="6">
    <location>
        <begin position="6"/>
        <end position="66"/>
    </location>
</feature>
<evidence type="ECO:0000256" key="1">
    <source>
        <dbReference type="ARBA" id="ARBA00022491"/>
    </source>
</evidence>
<keyword evidence="1" id="KW-0678">Repressor</keyword>
<dbReference type="SUPFAM" id="SSF48498">
    <property type="entry name" value="Tetracyclin repressor-like, C-terminal domain"/>
    <property type="match status" value="1"/>
</dbReference>
<dbReference type="PROSITE" id="PS50977">
    <property type="entry name" value="HTH_TETR_2"/>
    <property type="match status" value="1"/>
</dbReference>
<dbReference type="PRINTS" id="PR00455">
    <property type="entry name" value="HTHTETR"/>
</dbReference>
<keyword evidence="8" id="KW-1185">Reference proteome</keyword>
<evidence type="ECO:0000313" key="8">
    <source>
        <dbReference type="Proteomes" id="UP000276542"/>
    </source>
</evidence>
<dbReference type="RefSeq" id="WP_120061654.1">
    <property type="nucleotide sequence ID" value="NZ_QYRP01000002.1"/>
</dbReference>
<reference evidence="8" key="1">
    <citation type="submission" date="2018-09" db="EMBL/GenBank/DDBJ databases">
        <authorList>
            <person name="Zhu H."/>
        </authorList>
    </citation>
    <scope>NUCLEOTIDE SEQUENCE [LARGE SCALE GENOMIC DNA]</scope>
    <source>
        <strain evidence="8">K1W22B-1</strain>
    </source>
</reference>
<dbReference type="GO" id="GO:0003677">
    <property type="term" value="F:DNA binding"/>
    <property type="evidence" value="ECO:0007669"/>
    <property type="project" value="UniProtKB-UniRule"/>
</dbReference>
<dbReference type="PRINTS" id="PR00400">
    <property type="entry name" value="TETREPRESSOR"/>
</dbReference>
<proteinExistence type="predicted"/>
<evidence type="ECO:0000256" key="2">
    <source>
        <dbReference type="ARBA" id="ARBA00023015"/>
    </source>
</evidence>
<dbReference type="EMBL" id="QYRP01000002">
    <property type="protein sequence ID" value="RJS47702.1"/>
    <property type="molecule type" value="Genomic_DNA"/>
</dbReference>
<evidence type="ECO:0000313" key="7">
    <source>
        <dbReference type="EMBL" id="RJS47702.1"/>
    </source>
</evidence>
<dbReference type="Gene3D" id="1.10.357.10">
    <property type="entry name" value="Tetracycline Repressor, domain 2"/>
    <property type="match status" value="1"/>
</dbReference>
<dbReference type="SUPFAM" id="SSF46689">
    <property type="entry name" value="Homeodomain-like"/>
    <property type="match status" value="1"/>
</dbReference>
<name>A0A3A5HBN4_9ACTN</name>
<accession>A0A3A5HBN4</accession>
<feature type="DNA-binding region" description="H-T-H motif" evidence="5">
    <location>
        <begin position="29"/>
        <end position="48"/>
    </location>
</feature>
<evidence type="ECO:0000259" key="6">
    <source>
        <dbReference type="PROSITE" id="PS50977"/>
    </source>
</evidence>
<dbReference type="AlphaFoldDB" id="A0A3A5HBN4"/>
<dbReference type="InterPro" id="IPR004111">
    <property type="entry name" value="Repressor_TetR_C"/>
</dbReference>
<dbReference type="Pfam" id="PF02909">
    <property type="entry name" value="TetR_C_1"/>
    <property type="match status" value="1"/>
</dbReference>
<evidence type="ECO:0000256" key="5">
    <source>
        <dbReference type="PROSITE-ProRule" id="PRU00335"/>
    </source>
</evidence>
<evidence type="ECO:0000256" key="3">
    <source>
        <dbReference type="ARBA" id="ARBA00023125"/>
    </source>
</evidence>
<keyword evidence="3 5" id="KW-0238">DNA-binding</keyword>
<dbReference type="InterPro" id="IPR036271">
    <property type="entry name" value="Tet_transcr_reg_TetR-rel_C_sf"/>
</dbReference>
<keyword evidence="2" id="KW-0805">Transcription regulation</keyword>
<dbReference type="Pfam" id="PF00440">
    <property type="entry name" value="TetR_N"/>
    <property type="match status" value="1"/>
</dbReference>
<dbReference type="GO" id="GO:0046677">
    <property type="term" value="P:response to antibiotic"/>
    <property type="evidence" value="ECO:0007669"/>
    <property type="project" value="InterPro"/>
</dbReference>
<dbReference type="InterPro" id="IPR001647">
    <property type="entry name" value="HTH_TetR"/>
</dbReference>